<protein>
    <recommendedName>
        <fullName evidence="1">DEAD/DEAH-box helicase domain-containing protein</fullName>
    </recommendedName>
</protein>
<gene>
    <name evidence="2" type="ORF">VKT23_001516</name>
</gene>
<dbReference type="Gene3D" id="3.40.50.300">
    <property type="entry name" value="P-loop containing nucleotide triphosphate hydrolases"/>
    <property type="match status" value="1"/>
</dbReference>
<evidence type="ECO:0000313" key="3">
    <source>
        <dbReference type="Proteomes" id="UP001498398"/>
    </source>
</evidence>
<dbReference type="InterPro" id="IPR011545">
    <property type="entry name" value="DEAD/DEAH_box_helicase_dom"/>
</dbReference>
<dbReference type="EMBL" id="JBANRG010000002">
    <property type="protein sequence ID" value="KAK7470075.1"/>
    <property type="molecule type" value="Genomic_DNA"/>
</dbReference>
<evidence type="ECO:0000259" key="1">
    <source>
        <dbReference type="Pfam" id="PF00270"/>
    </source>
</evidence>
<feature type="domain" description="DEAD/DEAH-box helicase" evidence="1">
    <location>
        <begin position="41"/>
        <end position="94"/>
    </location>
</feature>
<evidence type="ECO:0000313" key="2">
    <source>
        <dbReference type="EMBL" id="KAK7470075.1"/>
    </source>
</evidence>
<accession>A0ABR1K2W7</accession>
<proteinExistence type="predicted"/>
<reference evidence="2 3" key="1">
    <citation type="submission" date="2024-01" db="EMBL/GenBank/DDBJ databases">
        <title>A draft genome for the cacao thread blight pathogen Marasmiellus scandens.</title>
        <authorList>
            <person name="Baruah I.K."/>
            <person name="Leung J."/>
            <person name="Bukari Y."/>
            <person name="Amoako-Attah I."/>
            <person name="Meinhardt L.W."/>
            <person name="Bailey B.A."/>
            <person name="Cohen S.P."/>
        </authorList>
    </citation>
    <scope>NUCLEOTIDE SEQUENCE [LARGE SCALE GENOMIC DNA]</scope>
    <source>
        <strain evidence="2 3">GH-19</strain>
    </source>
</reference>
<dbReference type="Proteomes" id="UP001498398">
    <property type="component" value="Unassembled WGS sequence"/>
</dbReference>
<dbReference type="InterPro" id="IPR027417">
    <property type="entry name" value="P-loop_NTPase"/>
</dbReference>
<comment type="caution">
    <text evidence="2">The sequence shown here is derived from an EMBL/GenBank/DDBJ whole genome shotgun (WGS) entry which is preliminary data.</text>
</comment>
<dbReference type="Pfam" id="PF00270">
    <property type="entry name" value="DEAD"/>
    <property type="match status" value="1"/>
</dbReference>
<dbReference type="SUPFAM" id="SSF52540">
    <property type="entry name" value="P-loop containing nucleoside triphosphate hydrolases"/>
    <property type="match status" value="1"/>
</dbReference>
<keyword evidence="3" id="KW-1185">Reference proteome</keyword>
<organism evidence="2 3">
    <name type="scientific">Marasmiellus scandens</name>
    <dbReference type="NCBI Taxonomy" id="2682957"/>
    <lineage>
        <taxon>Eukaryota</taxon>
        <taxon>Fungi</taxon>
        <taxon>Dikarya</taxon>
        <taxon>Basidiomycota</taxon>
        <taxon>Agaricomycotina</taxon>
        <taxon>Agaricomycetes</taxon>
        <taxon>Agaricomycetidae</taxon>
        <taxon>Agaricales</taxon>
        <taxon>Marasmiineae</taxon>
        <taxon>Omphalotaceae</taxon>
        <taxon>Marasmiellus</taxon>
    </lineage>
</organism>
<sequence>MSTVTSPNSADEPTPERLDKLAEKAEAAFGYRPLLSSWHQLHKKHVFTIARTGFGKTLTFWLPLLARPNDILIVVTPLNILAKKNAKEVMEHLRINRVAVTAANADENTF</sequence>
<name>A0ABR1K2W7_9AGAR</name>